<accession>N1PL94</accession>
<dbReference type="AlphaFoldDB" id="N1PL94"/>
<gene>
    <name evidence="1" type="ORF">DOTSEDRAFT_34622</name>
</gene>
<organism evidence="1 2">
    <name type="scientific">Dothistroma septosporum (strain NZE10 / CBS 128990)</name>
    <name type="common">Red band needle blight fungus</name>
    <name type="synonym">Mycosphaerella pini</name>
    <dbReference type="NCBI Taxonomy" id="675120"/>
    <lineage>
        <taxon>Eukaryota</taxon>
        <taxon>Fungi</taxon>
        <taxon>Dikarya</taxon>
        <taxon>Ascomycota</taxon>
        <taxon>Pezizomycotina</taxon>
        <taxon>Dothideomycetes</taxon>
        <taxon>Dothideomycetidae</taxon>
        <taxon>Mycosphaerellales</taxon>
        <taxon>Mycosphaerellaceae</taxon>
        <taxon>Dothistroma</taxon>
    </lineage>
</organism>
<evidence type="ECO:0000313" key="2">
    <source>
        <dbReference type="Proteomes" id="UP000016933"/>
    </source>
</evidence>
<evidence type="ECO:0000313" key="1">
    <source>
        <dbReference type="EMBL" id="EME44101.1"/>
    </source>
</evidence>
<dbReference type="Proteomes" id="UP000016933">
    <property type="component" value="Unassembled WGS sequence"/>
</dbReference>
<dbReference type="EMBL" id="KB446539">
    <property type="protein sequence ID" value="EME44101.1"/>
    <property type="molecule type" value="Genomic_DNA"/>
</dbReference>
<reference evidence="1 2" key="2">
    <citation type="journal article" date="2012" name="PLoS Pathog.">
        <title>Diverse lifestyles and strategies of plant pathogenesis encoded in the genomes of eighteen Dothideomycetes fungi.</title>
        <authorList>
            <person name="Ohm R.A."/>
            <person name="Feau N."/>
            <person name="Henrissat B."/>
            <person name="Schoch C.L."/>
            <person name="Horwitz B.A."/>
            <person name="Barry K.W."/>
            <person name="Condon B.J."/>
            <person name="Copeland A.C."/>
            <person name="Dhillon B."/>
            <person name="Glaser F."/>
            <person name="Hesse C.N."/>
            <person name="Kosti I."/>
            <person name="LaButti K."/>
            <person name="Lindquist E.A."/>
            <person name="Lucas S."/>
            <person name="Salamov A.A."/>
            <person name="Bradshaw R.E."/>
            <person name="Ciuffetti L."/>
            <person name="Hamelin R.C."/>
            <person name="Kema G.H.J."/>
            <person name="Lawrence C."/>
            <person name="Scott J.A."/>
            <person name="Spatafora J.W."/>
            <person name="Turgeon B.G."/>
            <person name="de Wit P.J.G.M."/>
            <person name="Zhong S."/>
            <person name="Goodwin S.B."/>
            <person name="Grigoriev I.V."/>
        </authorList>
    </citation>
    <scope>NUCLEOTIDE SEQUENCE [LARGE SCALE GENOMIC DNA]</scope>
    <source>
        <strain evidence="2">NZE10 / CBS 128990</strain>
    </source>
</reference>
<keyword evidence="2" id="KW-1185">Reference proteome</keyword>
<reference evidence="2" key="1">
    <citation type="journal article" date="2012" name="PLoS Genet.">
        <title>The genomes of the fungal plant pathogens Cladosporium fulvum and Dothistroma septosporum reveal adaptation to different hosts and lifestyles but also signatures of common ancestry.</title>
        <authorList>
            <person name="de Wit P.J.G.M."/>
            <person name="van der Burgt A."/>
            <person name="Oekmen B."/>
            <person name="Stergiopoulos I."/>
            <person name="Abd-Elsalam K.A."/>
            <person name="Aerts A.L."/>
            <person name="Bahkali A.H."/>
            <person name="Beenen H.G."/>
            <person name="Chettri P."/>
            <person name="Cox M.P."/>
            <person name="Datema E."/>
            <person name="de Vries R.P."/>
            <person name="Dhillon B."/>
            <person name="Ganley A.R."/>
            <person name="Griffiths S.A."/>
            <person name="Guo Y."/>
            <person name="Hamelin R.C."/>
            <person name="Henrissat B."/>
            <person name="Kabir M.S."/>
            <person name="Jashni M.K."/>
            <person name="Kema G."/>
            <person name="Klaubauf S."/>
            <person name="Lapidus A."/>
            <person name="Levasseur A."/>
            <person name="Lindquist E."/>
            <person name="Mehrabi R."/>
            <person name="Ohm R.A."/>
            <person name="Owen T.J."/>
            <person name="Salamov A."/>
            <person name="Schwelm A."/>
            <person name="Schijlen E."/>
            <person name="Sun H."/>
            <person name="van den Burg H.A."/>
            <person name="van Ham R.C.H.J."/>
            <person name="Zhang S."/>
            <person name="Goodwin S.B."/>
            <person name="Grigoriev I.V."/>
            <person name="Collemare J."/>
            <person name="Bradshaw R.E."/>
        </authorList>
    </citation>
    <scope>NUCLEOTIDE SEQUENCE [LARGE SCALE GENOMIC DNA]</scope>
    <source>
        <strain evidence="2">NZE10 / CBS 128990</strain>
    </source>
</reference>
<sequence>MEVSAFIDASTVPRNPVLDLWSACGAAGIFTAPHVASARRNTDDSTMRALVSGGDGSGALLPSSCQIALRRTAKTQASSPPRGDPYTHGTAQSTALASLRTHCGTDFSDATEFLHQDRDYDDGDTAGVRSDHKCRCASMSRAIQQGHGADRHLLLSMHAKKLPDGAWAV</sequence>
<name>N1PL94_DOTSN</name>
<dbReference type="HOGENOM" id="CLU_1578498_0_0_1"/>
<proteinExistence type="predicted"/>
<protein>
    <submittedName>
        <fullName evidence="1">Uncharacterized protein</fullName>
    </submittedName>
</protein>